<feature type="region of interest" description="Disordered" evidence="1">
    <location>
        <begin position="1"/>
        <end position="27"/>
    </location>
</feature>
<sequence length="930" mass="97643">MRTTAPDRPRGRTQVRPDTLPRGGAAPRRRTGTALLAVLGALLLVVGVPVGLVLGVGNPLPTTAPSTAWLTADLTPMLVIKVLAAVVWVAWAHFVVCFLTEWRAFRSGRVPRQVLLGGGSQSLARQLVASILLLAGGATLAGGVTALGADHEPARPSAPVVQVMDQQVVVDALGQAQAQVDADQAAHVDLAPGQHLKHYEVRPPQGRNHDTLWDIAERTMGDPFRYKEIFELNKDRLQPDGSRLTDADLIRPGWQLRLPGDAKGPGVRSTPAPTPDRGPGTTAATAGAEGGAAAQAGGSATQQASQPGGGSFVAPEQDRAGALGSLLLGGGLVLAGVARALTARRGPFGEPDPDALDVTRAAALRRSQLVDDALRGLAETRLAHSQRMPEVLFAYVDDRQVVLHLARSVPADEAPAAPWSVSEDGLSWTVHADEVTPPNQGAPAPYPCLVNVAESHGFDLLVDLEMAPGLVAIGGSAEIAREVVMAMALELATHAWADRVSVVMAGFGDELADLNRSGVRHVSGLDEALEEARRGRERVSRVAAELGVEGVLQGRQRGAASDAPPVVVFASGTPTAEQAREIAELSGNGRTAVSVVCVGDTPSARWRFVVDGAGAFDGGVLGVRGTARRLTGEGQARIHALLEEALRRRVEGEFEAGSVSPADVADDAAVRPVAPSPAPDDPGAGRSGSPVRIQLLGQVEVVAPGHLDPARREMLTELVVMAALHPEGLHEAVLVSGLWPRGAERDVVDARLADAQEWLGRDAEGRPRLSLDADGRWHLHPEVETDYAALSAAARAEGAGELAALLAGLRHGRGEAFSGVHYSWLTFAREARTCRMLVTSMARRAADLAVAAGRVEQAEEALVMGLRLVPTAEPLWRDRLRVLATHAPDRLDPAITEMYSVLDEHGVRHAPETDALVAELAPGSRGAIGG</sequence>
<feature type="region of interest" description="Disordered" evidence="1">
    <location>
        <begin position="656"/>
        <end position="690"/>
    </location>
</feature>
<organism evidence="3 4">
    <name type="scientific">Nocardioides marmoribigeumensis</name>
    <dbReference type="NCBI Taxonomy" id="433649"/>
    <lineage>
        <taxon>Bacteria</taxon>
        <taxon>Bacillati</taxon>
        <taxon>Actinomycetota</taxon>
        <taxon>Actinomycetes</taxon>
        <taxon>Propionibacteriales</taxon>
        <taxon>Nocardioidaceae</taxon>
        <taxon>Nocardioides</taxon>
    </lineage>
</organism>
<reference evidence="3 4" key="1">
    <citation type="submission" date="2023-07" db="EMBL/GenBank/DDBJ databases">
        <title>Sequencing the genomes of 1000 actinobacteria strains.</title>
        <authorList>
            <person name="Klenk H.-P."/>
        </authorList>
    </citation>
    <scope>NUCLEOTIDE SEQUENCE [LARGE SCALE GENOMIC DNA]</scope>
    <source>
        <strain evidence="3 4">DSM 19426</strain>
    </source>
</reference>
<keyword evidence="2" id="KW-1133">Transmembrane helix</keyword>
<dbReference type="Gene3D" id="3.10.350.10">
    <property type="entry name" value="LysM domain"/>
    <property type="match status" value="1"/>
</dbReference>
<dbReference type="InterPro" id="IPR052196">
    <property type="entry name" value="Bact_Kbp"/>
</dbReference>
<feature type="compositionally biased region" description="Basic and acidic residues" evidence="1">
    <location>
        <begin position="1"/>
        <end position="10"/>
    </location>
</feature>
<feature type="compositionally biased region" description="Low complexity" evidence="1">
    <location>
        <begin position="278"/>
        <end position="306"/>
    </location>
</feature>
<gene>
    <name evidence="3" type="ORF">J2S63_002682</name>
</gene>
<dbReference type="Proteomes" id="UP001183648">
    <property type="component" value="Unassembled WGS sequence"/>
</dbReference>
<evidence type="ECO:0000256" key="1">
    <source>
        <dbReference type="SAM" id="MobiDB-lite"/>
    </source>
</evidence>
<dbReference type="PANTHER" id="PTHR34700:SF4">
    <property type="entry name" value="PHAGE-LIKE ELEMENT PBSX PROTEIN XKDP"/>
    <property type="match status" value="1"/>
</dbReference>
<evidence type="ECO:0000256" key="2">
    <source>
        <dbReference type="SAM" id="Phobius"/>
    </source>
</evidence>
<keyword evidence="2" id="KW-0812">Transmembrane</keyword>
<feature type="transmembrane region" description="Helical" evidence="2">
    <location>
        <begin position="77"/>
        <end position="99"/>
    </location>
</feature>
<keyword evidence="2" id="KW-0472">Membrane</keyword>
<proteinExistence type="predicted"/>
<dbReference type="PANTHER" id="PTHR34700">
    <property type="entry name" value="POTASSIUM BINDING PROTEIN KBP"/>
    <property type="match status" value="1"/>
</dbReference>
<evidence type="ECO:0000313" key="4">
    <source>
        <dbReference type="Proteomes" id="UP001183648"/>
    </source>
</evidence>
<feature type="transmembrane region" description="Helical" evidence="2">
    <location>
        <begin position="127"/>
        <end position="149"/>
    </location>
</feature>
<feature type="transmembrane region" description="Helical" evidence="2">
    <location>
        <begin position="34"/>
        <end position="57"/>
    </location>
</feature>
<dbReference type="EMBL" id="JAVDYG010000001">
    <property type="protein sequence ID" value="MDR7363129.1"/>
    <property type="molecule type" value="Genomic_DNA"/>
</dbReference>
<accession>A0ABU2BXL5</accession>
<dbReference type="CDD" id="cd00118">
    <property type="entry name" value="LysM"/>
    <property type="match status" value="1"/>
</dbReference>
<feature type="region of interest" description="Disordered" evidence="1">
    <location>
        <begin position="255"/>
        <end position="316"/>
    </location>
</feature>
<comment type="caution">
    <text evidence="3">The sequence shown here is derived from an EMBL/GenBank/DDBJ whole genome shotgun (WGS) entry which is preliminary data.</text>
</comment>
<dbReference type="RefSeq" id="WP_310303108.1">
    <property type="nucleotide sequence ID" value="NZ_BAAAPS010000010.1"/>
</dbReference>
<evidence type="ECO:0008006" key="5">
    <source>
        <dbReference type="Google" id="ProtNLM"/>
    </source>
</evidence>
<evidence type="ECO:0000313" key="3">
    <source>
        <dbReference type="EMBL" id="MDR7363129.1"/>
    </source>
</evidence>
<protein>
    <recommendedName>
        <fullName evidence="5">Bacterial transcriptional activator domain-containing protein</fullName>
    </recommendedName>
</protein>
<dbReference type="InterPro" id="IPR036779">
    <property type="entry name" value="LysM_dom_sf"/>
</dbReference>
<keyword evidence="4" id="KW-1185">Reference proteome</keyword>
<name>A0ABU2BXL5_9ACTN</name>
<dbReference type="InterPro" id="IPR018392">
    <property type="entry name" value="LysM"/>
</dbReference>